<dbReference type="InterPro" id="IPR035965">
    <property type="entry name" value="PAS-like_dom_sf"/>
</dbReference>
<dbReference type="AlphaFoldDB" id="A0A916R9Q3"/>
<dbReference type="EC" id="2.7.13.3" evidence="2"/>
<dbReference type="Pfam" id="PF08448">
    <property type="entry name" value="PAS_4"/>
    <property type="match status" value="1"/>
</dbReference>
<feature type="domain" description="Signal transduction histidine kinase HWE region" evidence="8">
    <location>
        <begin position="161"/>
        <end position="243"/>
    </location>
</feature>
<dbReference type="Proteomes" id="UP000596977">
    <property type="component" value="Unassembled WGS sequence"/>
</dbReference>
<proteinExistence type="predicted"/>
<dbReference type="PANTHER" id="PTHR41523:SF8">
    <property type="entry name" value="ETHYLENE RESPONSE SENSOR PROTEIN"/>
    <property type="match status" value="1"/>
</dbReference>
<organism evidence="9 10">
    <name type="scientific">Pelagibacterium lentulum</name>
    <dbReference type="NCBI Taxonomy" id="2029865"/>
    <lineage>
        <taxon>Bacteria</taxon>
        <taxon>Pseudomonadati</taxon>
        <taxon>Pseudomonadota</taxon>
        <taxon>Alphaproteobacteria</taxon>
        <taxon>Hyphomicrobiales</taxon>
        <taxon>Devosiaceae</taxon>
        <taxon>Pelagibacterium</taxon>
    </lineage>
</organism>
<keyword evidence="5" id="KW-0547">Nucleotide-binding</keyword>
<dbReference type="InterPro" id="IPR011102">
    <property type="entry name" value="Sig_transdc_His_kinase_HWE"/>
</dbReference>
<evidence type="ECO:0000256" key="3">
    <source>
        <dbReference type="ARBA" id="ARBA00022553"/>
    </source>
</evidence>
<dbReference type="InterPro" id="IPR013656">
    <property type="entry name" value="PAS_4"/>
</dbReference>
<name>A0A916R9Q3_9HYPH</name>
<dbReference type="SUPFAM" id="SSF55785">
    <property type="entry name" value="PYP-like sensor domain (PAS domain)"/>
    <property type="match status" value="1"/>
</dbReference>
<evidence type="ECO:0000259" key="8">
    <source>
        <dbReference type="SMART" id="SM00911"/>
    </source>
</evidence>
<keyword evidence="7" id="KW-0067">ATP-binding</keyword>
<gene>
    <name evidence="9" type="ORF">GCM10011499_15250</name>
</gene>
<keyword evidence="4" id="KW-0808">Transferase</keyword>
<evidence type="ECO:0000256" key="5">
    <source>
        <dbReference type="ARBA" id="ARBA00022741"/>
    </source>
</evidence>
<comment type="catalytic activity">
    <reaction evidence="1">
        <text>ATP + protein L-histidine = ADP + protein N-phospho-L-histidine.</text>
        <dbReference type="EC" id="2.7.13.3"/>
    </reaction>
</comment>
<dbReference type="EMBL" id="BMKB01000002">
    <property type="protein sequence ID" value="GGA46438.1"/>
    <property type="molecule type" value="Genomic_DNA"/>
</dbReference>
<accession>A0A916R9Q3</accession>
<comment type="caution">
    <text evidence="9">The sequence shown here is derived from an EMBL/GenBank/DDBJ whole genome shotgun (WGS) entry which is preliminary data.</text>
</comment>
<reference evidence="9 10" key="1">
    <citation type="journal article" date="2014" name="Int. J. Syst. Evol. Microbiol.">
        <title>Complete genome sequence of Corynebacterium casei LMG S-19264T (=DSM 44701T), isolated from a smear-ripened cheese.</title>
        <authorList>
            <consortium name="US DOE Joint Genome Institute (JGI-PGF)"/>
            <person name="Walter F."/>
            <person name="Albersmeier A."/>
            <person name="Kalinowski J."/>
            <person name="Ruckert C."/>
        </authorList>
    </citation>
    <scope>NUCLEOTIDE SEQUENCE [LARGE SCALE GENOMIC DNA]</scope>
    <source>
        <strain evidence="9 10">CGMCC 1.15896</strain>
    </source>
</reference>
<protein>
    <recommendedName>
        <fullName evidence="2">histidine kinase</fullName>
        <ecNumber evidence="2">2.7.13.3</ecNumber>
    </recommendedName>
</protein>
<sequence length="358" mass="39704">MGPDVGIVNIRDRDLAKGQDMHRDVIGENDFDRSHRFAFIMRTLDRAGASLFYQSDDLICRWAENLPHGIESARVIGFTDIGYLPQLPAERLLAAKRKILDGGEAQKLEMPIKIGDDLRWFDIWMDPDHDRSGAVQGVFTALVETTEQKRRELQIKNLLREVSHRSKNLLAIVLSLATQTARNSSSLTGFVSAFSGRLQSIARAQDLVTDRDWQGALFSDLVARQAALFNGEKPLPVFQSGVDAVISPTAALYVGLAIHELLANGVREGRFVSADARVDIVARLLPDEEGDAALVIDWYETGKADLTRSNAADGNIFDELSRKFLETVVPLAVEGDGKIEISSDTLTYRLRIHGRHIS</sequence>
<keyword evidence="6 9" id="KW-0418">Kinase</keyword>
<dbReference type="OrthoDB" id="341208at2"/>
<dbReference type="SMART" id="SM00911">
    <property type="entry name" value="HWE_HK"/>
    <property type="match status" value="1"/>
</dbReference>
<evidence type="ECO:0000256" key="7">
    <source>
        <dbReference type="ARBA" id="ARBA00022840"/>
    </source>
</evidence>
<evidence type="ECO:0000256" key="4">
    <source>
        <dbReference type="ARBA" id="ARBA00022679"/>
    </source>
</evidence>
<evidence type="ECO:0000313" key="10">
    <source>
        <dbReference type="Proteomes" id="UP000596977"/>
    </source>
</evidence>
<evidence type="ECO:0000313" key="9">
    <source>
        <dbReference type="EMBL" id="GGA46438.1"/>
    </source>
</evidence>
<keyword evidence="3" id="KW-0597">Phosphoprotein</keyword>
<evidence type="ECO:0000256" key="1">
    <source>
        <dbReference type="ARBA" id="ARBA00000085"/>
    </source>
</evidence>
<evidence type="ECO:0000256" key="2">
    <source>
        <dbReference type="ARBA" id="ARBA00012438"/>
    </source>
</evidence>
<keyword evidence="10" id="KW-1185">Reference proteome</keyword>
<dbReference type="PANTHER" id="PTHR41523">
    <property type="entry name" value="TWO-COMPONENT SYSTEM SENSOR PROTEIN"/>
    <property type="match status" value="1"/>
</dbReference>
<dbReference type="GO" id="GO:0005524">
    <property type="term" value="F:ATP binding"/>
    <property type="evidence" value="ECO:0007669"/>
    <property type="project" value="UniProtKB-KW"/>
</dbReference>
<dbReference type="GO" id="GO:0004673">
    <property type="term" value="F:protein histidine kinase activity"/>
    <property type="evidence" value="ECO:0007669"/>
    <property type="project" value="UniProtKB-EC"/>
</dbReference>
<dbReference type="Gene3D" id="3.30.450.20">
    <property type="entry name" value="PAS domain"/>
    <property type="match status" value="1"/>
</dbReference>
<dbReference type="Pfam" id="PF07536">
    <property type="entry name" value="HWE_HK"/>
    <property type="match status" value="1"/>
</dbReference>
<evidence type="ECO:0000256" key="6">
    <source>
        <dbReference type="ARBA" id="ARBA00022777"/>
    </source>
</evidence>